<protein>
    <recommendedName>
        <fullName evidence="2">PDZ domain-containing protein</fullName>
    </recommendedName>
</protein>
<gene>
    <name evidence="3" type="ORF">SO694_00023426</name>
</gene>
<reference evidence="3 4" key="1">
    <citation type="submission" date="2024-03" db="EMBL/GenBank/DDBJ databases">
        <title>Aureococcus anophagefferens CCMP1851 and Kratosvirus quantuckense: Draft genome of a second virus-susceptible host strain in the model system.</title>
        <authorList>
            <person name="Chase E."/>
            <person name="Truchon A.R."/>
            <person name="Schepens W."/>
            <person name="Wilhelm S.W."/>
        </authorList>
    </citation>
    <scope>NUCLEOTIDE SEQUENCE [LARGE SCALE GENOMIC DNA]</scope>
    <source>
        <strain evidence="3 4">CCMP1851</strain>
    </source>
</reference>
<accession>A0ABR1FTQ1</accession>
<feature type="domain" description="PDZ" evidence="2">
    <location>
        <begin position="60"/>
        <end position="129"/>
    </location>
</feature>
<sequence>MAKGIHVGDRFTCVGPDPVGASKAAVLEAISSHADRPICLTMTRPHDTSNGLYFYPINFKGPRLGLSFADDGKINSVEPGGEAEAEGIVVGDRISCVNAEPTPPTKAGVTKTILSQPGRPVRLTVCRPCDPAEGIEYLCVDMTGEKLGLAFTPDGPSRACSPGAKPSRRASRRAID</sequence>
<organism evidence="3 4">
    <name type="scientific">Aureococcus anophagefferens</name>
    <name type="common">Harmful bloom alga</name>
    <dbReference type="NCBI Taxonomy" id="44056"/>
    <lineage>
        <taxon>Eukaryota</taxon>
        <taxon>Sar</taxon>
        <taxon>Stramenopiles</taxon>
        <taxon>Ochrophyta</taxon>
        <taxon>Pelagophyceae</taxon>
        <taxon>Pelagomonadales</taxon>
        <taxon>Pelagomonadaceae</taxon>
        <taxon>Aureococcus</taxon>
    </lineage>
</organism>
<comment type="caution">
    <text evidence="3">The sequence shown here is derived from an EMBL/GenBank/DDBJ whole genome shotgun (WGS) entry which is preliminary data.</text>
</comment>
<dbReference type="InterPro" id="IPR001478">
    <property type="entry name" value="PDZ"/>
</dbReference>
<evidence type="ECO:0000313" key="3">
    <source>
        <dbReference type="EMBL" id="KAK7238427.1"/>
    </source>
</evidence>
<dbReference type="PROSITE" id="PS50106">
    <property type="entry name" value="PDZ"/>
    <property type="match status" value="1"/>
</dbReference>
<dbReference type="Gene3D" id="2.30.42.10">
    <property type="match status" value="1"/>
</dbReference>
<dbReference type="InterPro" id="IPR041489">
    <property type="entry name" value="PDZ_6"/>
</dbReference>
<proteinExistence type="predicted"/>
<feature type="region of interest" description="Disordered" evidence="1">
    <location>
        <begin position="154"/>
        <end position="176"/>
    </location>
</feature>
<evidence type="ECO:0000313" key="4">
    <source>
        <dbReference type="Proteomes" id="UP001363151"/>
    </source>
</evidence>
<dbReference type="SUPFAM" id="SSF50156">
    <property type="entry name" value="PDZ domain-like"/>
    <property type="match status" value="1"/>
</dbReference>
<dbReference type="EMBL" id="JBBJCI010000230">
    <property type="protein sequence ID" value="KAK7238427.1"/>
    <property type="molecule type" value="Genomic_DNA"/>
</dbReference>
<dbReference type="Pfam" id="PF17820">
    <property type="entry name" value="PDZ_6"/>
    <property type="match status" value="1"/>
</dbReference>
<dbReference type="Proteomes" id="UP001363151">
    <property type="component" value="Unassembled WGS sequence"/>
</dbReference>
<keyword evidence="4" id="KW-1185">Reference proteome</keyword>
<feature type="compositionally biased region" description="Basic residues" evidence="1">
    <location>
        <begin position="166"/>
        <end position="176"/>
    </location>
</feature>
<dbReference type="InterPro" id="IPR036034">
    <property type="entry name" value="PDZ_sf"/>
</dbReference>
<name>A0ABR1FTQ1_AURAN</name>
<dbReference type="SMART" id="SM00228">
    <property type="entry name" value="PDZ"/>
    <property type="match status" value="1"/>
</dbReference>
<evidence type="ECO:0000256" key="1">
    <source>
        <dbReference type="SAM" id="MobiDB-lite"/>
    </source>
</evidence>
<evidence type="ECO:0000259" key="2">
    <source>
        <dbReference type="PROSITE" id="PS50106"/>
    </source>
</evidence>